<dbReference type="SUPFAM" id="SSF50494">
    <property type="entry name" value="Trypsin-like serine proteases"/>
    <property type="match status" value="1"/>
</dbReference>
<evidence type="ECO:0000256" key="8">
    <source>
        <dbReference type="ARBA" id="ARBA00022820"/>
    </source>
</evidence>
<keyword evidence="9 16" id="KW-0720">Serine protease</keyword>
<dbReference type="InterPro" id="IPR038565">
    <property type="entry name" value="CLIP_sf"/>
</dbReference>
<evidence type="ECO:0000256" key="4">
    <source>
        <dbReference type="ARBA" id="ARBA00022659"/>
    </source>
</evidence>
<dbReference type="PROSITE" id="PS51888">
    <property type="entry name" value="CLIP"/>
    <property type="match status" value="1"/>
</dbReference>
<sequence>MAGATKWALVAVCMLSVVRQTVLALQLGQSCTNPRGVEGKCILLRDCPSLVAILRQSAPTPDDVAFLKNCRCGGDNKNVMVCCPNPLPTYPQCGIHLADRIVGGQPTKIDEYPWAALIEYQKPNNRFGFHCGGSLINERYVLTAAHCISSIPRTWKVHRVRLGEWDLSENPDCKVEGQNRECYDPVIDMDIEKIVVHSGYDTQDKNHYNDIALIRLAREVSYSDTVKPICLPLSSTVINTNHVGLPSFAVGWGKTETTTASETKLKVDMLVKSLEECSPVYQRNRIFLKSTQMCAGGKKGTDTCSGDSGGPLMRRIAGGWYVIGVVSFGPSKCGTEGVPGIYTDVSKYADWIRENVY</sequence>
<evidence type="ECO:0000256" key="15">
    <source>
        <dbReference type="ARBA" id="ARBA00052079"/>
    </source>
</evidence>
<dbReference type="PROSITE" id="PS00134">
    <property type="entry name" value="TRYPSIN_HIS"/>
    <property type="match status" value="1"/>
</dbReference>
<evidence type="ECO:0000256" key="17">
    <source>
        <dbReference type="RuleBase" id="RU366078"/>
    </source>
</evidence>
<comment type="domain">
    <text evidence="17">The clip domain consists of 35-55 residues which are 'knitted' together usually by 3 conserved disulfide bonds forming a clip-like compact structure.</text>
</comment>
<evidence type="ECO:0000256" key="14">
    <source>
        <dbReference type="ARBA" id="ARBA00024195"/>
    </source>
</evidence>
<dbReference type="PRINTS" id="PR00722">
    <property type="entry name" value="CHYMOTRYPSIN"/>
</dbReference>
<evidence type="ECO:0000256" key="6">
    <source>
        <dbReference type="ARBA" id="ARBA00022729"/>
    </source>
</evidence>
<organism evidence="20">
    <name type="scientific">Anopheles sinensis</name>
    <name type="common">Mosquito</name>
    <dbReference type="NCBI Taxonomy" id="74873"/>
    <lineage>
        <taxon>Eukaryota</taxon>
        <taxon>Metazoa</taxon>
        <taxon>Ecdysozoa</taxon>
        <taxon>Arthropoda</taxon>
        <taxon>Hexapoda</taxon>
        <taxon>Insecta</taxon>
        <taxon>Pterygota</taxon>
        <taxon>Neoptera</taxon>
        <taxon>Endopterygota</taxon>
        <taxon>Diptera</taxon>
        <taxon>Nematocera</taxon>
        <taxon>Culicoidea</taxon>
        <taxon>Culicidae</taxon>
        <taxon>Anophelinae</taxon>
        <taxon>Anopheles</taxon>
    </lineage>
</organism>
<dbReference type="PROSITE" id="PS00135">
    <property type="entry name" value="TRYPSIN_SER"/>
    <property type="match status" value="1"/>
</dbReference>
<feature type="chain" id="PRO_5010759941" description="CLIP domain-containing serine protease" evidence="17">
    <location>
        <begin position="25"/>
        <end position="357"/>
    </location>
</feature>
<evidence type="ECO:0000256" key="7">
    <source>
        <dbReference type="ARBA" id="ARBA00022801"/>
    </source>
</evidence>
<evidence type="ECO:0000256" key="10">
    <source>
        <dbReference type="ARBA" id="ARBA00022859"/>
    </source>
</evidence>
<dbReference type="CDD" id="cd00190">
    <property type="entry name" value="Tryp_SPc"/>
    <property type="match status" value="1"/>
</dbReference>
<dbReference type="InterPro" id="IPR033116">
    <property type="entry name" value="TRYPSIN_SER"/>
</dbReference>
<dbReference type="STRING" id="74873.A0A084W1H5"/>
<feature type="domain" description="Peptidase S1" evidence="18">
    <location>
        <begin position="101"/>
        <end position="357"/>
    </location>
</feature>
<dbReference type="GO" id="GO:0005576">
    <property type="term" value="C:extracellular region"/>
    <property type="evidence" value="ECO:0007669"/>
    <property type="project" value="UniProtKB-SubCell"/>
</dbReference>
<evidence type="ECO:0000256" key="16">
    <source>
        <dbReference type="RuleBase" id="RU363034"/>
    </source>
</evidence>
<evidence type="ECO:0000256" key="12">
    <source>
        <dbReference type="ARBA" id="ARBA00023157"/>
    </source>
</evidence>
<dbReference type="InterPro" id="IPR009003">
    <property type="entry name" value="Peptidase_S1_PA"/>
</dbReference>
<accession>A0A084W1H5</accession>
<comment type="subcellular location">
    <subcellularLocation>
        <location evidence="1 17">Secreted</location>
    </subcellularLocation>
</comment>
<dbReference type="OrthoDB" id="9028152at2759"/>
<keyword evidence="6 17" id="KW-0732">Signal</keyword>
<dbReference type="Gene3D" id="2.40.10.10">
    <property type="entry name" value="Trypsin-like serine proteases"/>
    <property type="match status" value="2"/>
</dbReference>
<keyword evidence="11" id="KW-0865">Zymogen</keyword>
<dbReference type="OMA" id="CALHINI"/>
<evidence type="ECO:0000256" key="1">
    <source>
        <dbReference type="ARBA" id="ARBA00004613"/>
    </source>
</evidence>
<evidence type="ECO:0000256" key="9">
    <source>
        <dbReference type="ARBA" id="ARBA00022825"/>
    </source>
</evidence>
<name>A0A084W1H5_ANOSI</name>
<dbReference type="Pfam" id="PF00089">
    <property type="entry name" value="Trypsin"/>
    <property type="match status" value="1"/>
</dbReference>
<dbReference type="Pfam" id="PF12032">
    <property type="entry name" value="CLIP"/>
    <property type="match status" value="1"/>
</dbReference>
<dbReference type="GO" id="GO:0004252">
    <property type="term" value="F:serine-type endopeptidase activity"/>
    <property type="evidence" value="ECO:0007669"/>
    <property type="project" value="UniProtKB-UniRule"/>
</dbReference>
<reference evidence="21" key="2">
    <citation type="submission" date="2020-05" db="UniProtKB">
        <authorList>
            <consortium name="EnsemblMetazoa"/>
        </authorList>
    </citation>
    <scope>IDENTIFICATION</scope>
</reference>
<evidence type="ECO:0000256" key="11">
    <source>
        <dbReference type="ARBA" id="ARBA00023145"/>
    </source>
</evidence>
<dbReference type="PROSITE" id="PS50240">
    <property type="entry name" value="TRYPSIN_DOM"/>
    <property type="match status" value="1"/>
</dbReference>
<keyword evidence="7 16" id="KW-0378">Hydrolase</keyword>
<keyword evidence="2 17" id="KW-0964">Secreted</keyword>
<dbReference type="SMART" id="SM00680">
    <property type="entry name" value="CLIP"/>
    <property type="match status" value="1"/>
</dbReference>
<evidence type="ECO:0000256" key="2">
    <source>
        <dbReference type="ARBA" id="ARBA00022525"/>
    </source>
</evidence>
<dbReference type="InterPro" id="IPR051487">
    <property type="entry name" value="Ser/Thr_Proteases_Immune/Dev"/>
</dbReference>
<dbReference type="PROSITE" id="PS51257">
    <property type="entry name" value="PROKAR_LIPOPROTEIN"/>
    <property type="match status" value="1"/>
</dbReference>
<keyword evidence="5 16" id="KW-0645">Protease</keyword>
<dbReference type="PANTHER" id="PTHR24256">
    <property type="entry name" value="TRYPTASE-RELATED"/>
    <property type="match status" value="1"/>
</dbReference>
<dbReference type="AlphaFoldDB" id="A0A084W1H5"/>
<feature type="signal peptide" evidence="17">
    <location>
        <begin position="1"/>
        <end position="24"/>
    </location>
</feature>
<dbReference type="GO" id="GO:0006508">
    <property type="term" value="P:proteolysis"/>
    <property type="evidence" value="ECO:0007669"/>
    <property type="project" value="UniProtKB-KW"/>
</dbReference>
<evidence type="ECO:0000259" key="19">
    <source>
        <dbReference type="PROSITE" id="PS51888"/>
    </source>
</evidence>
<keyword evidence="8" id="KW-0353">Hemolymph clotting</keyword>
<proteinExistence type="inferred from homology"/>
<feature type="domain" description="Clip" evidence="19">
    <location>
        <begin position="30"/>
        <end position="83"/>
    </location>
</feature>
<dbReference type="FunFam" id="3.30.1640.30:FF:000001">
    <property type="entry name" value="Serine protease 7"/>
    <property type="match status" value="1"/>
</dbReference>
<keyword evidence="3" id="KW-0399">Innate immunity</keyword>
<dbReference type="Proteomes" id="UP000030765">
    <property type="component" value="Unassembled WGS sequence"/>
</dbReference>
<gene>
    <name evidence="20" type="ORF">ZHAS_00011901</name>
</gene>
<comment type="similarity">
    <text evidence="14 17">Belongs to the peptidase S1 family. CLIP subfamily.</text>
</comment>
<keyword evidence="12" id="KW-1015">Disulfide bond</keyword>
<keyword evidence="4" id="KW-0768">Sushi</keyword>
<dbReference type="EC" id="3.4.21.-" evidence="16"/>
<dbReference type="GO" id="GO:0042381">
    <property type="term" value="P:hemolymph coagulation"/>
    <property type="evidence" value="ECO:0007669"/>
    <property type="project" value="UniProtKB-KW"/>
</dbReference>
<evidence type="ECO:0000256" key="3">
    <source>
        <dbReference type="ARBA" id="ARBA00022588"/>
    </source>
</evidence>
<dbReference type="FunFam" id="2.40.10.10:FF:000120">
    <property type="entry name" value="Putative serine protease"/>
    <property type="match status" value="1"/>
</dbReference>
<dbReference type="VEuPathDB" id="VectorBase:ASIS001051"/>
<keyword evidence="10" id="KW-0391">Immunity</keyword>
<protein>
    <recommendedName>
        <fullName evidence="17">CLIP domain-containing serine protease</fullName>
        <ecNumber evidence="16">3.4.21.-</ecNumber>
    </recommendedName>
</protein>
<dbReference type="InterPro" id="IPR022700">
    <property type="entry name" value="CLIP"/>
</dbReference>
<evidence type="ECO:0000313" key="20">
    <source>
        <dbReference type="EMBL" id="KFB44069.1"/>
    </source>
</evidence>
<dbReference type="SMART" id="SM00020">
    <property type="entry name" value="Tryp_SPc"/>
    <property type="match status" value="1"/>
</dbReference>
<dbReference type="Gene3D" id="3.30.1640.30">
    <property type="match status" value="1"/>
</dbReference>
<evidence type="ECO:0000256" key="5">
    <source>
        <dbReference type="ARBA" id="ARBA00022670"/>
    </source>
</evidence>
<evidence type="ECO:0000313" key="21">
    <source>
        <dbReference type="EnsemblMetazoa" id="ASIC011901-PA"/>
    </source>
</evidence>
<dbReference type="InterPro" id="IPR043504">
    <property type="entry name" value="Peptidase_S1_PA_chymotrypsin"/>
</dbReference>
<keyword evidence="13" id="KW-0325">Glycoprotein</keyword>
<keyword evidence="22" id="KW-1185">Reference proteome</keyword>
<evidence type="ECO:0000259" key="18">
    <source>
        <dbReference type="PROSITE" id="PS50240"/>
    </source>
</evidence>
<reference evidence="20 22" key="1">
    <citation type="journal article" date="2014" name="BMC Genomics">
        <title>Genome sequence of Anopheles sinensis provides insight into genetics basis of mosquito competence for malaria parasites.</title>
        <authorList>
            <person name="Zhou D."/>
            <person name="Zhang D."/>
            <person name="Ding G."/>
            <person name="Shi L."/>
            <person name="Hou Q."/>
            <person name="Ye Y."/>
            <person name="Xu Y."/>
            <person name="Zhou H."/>
            <person name="Xiong C."/>
            <person name="Li S."/>
            <person name="Yu J."/>
            <person name="Hong S."/>
            <person name="Yu X."/>
            <person name="Zou P."/>
            <person name="Chen C."/>
            <person name="Chang X."/>
            <person name="Wang W."/>
            <person name="Lv Y."/>
            <person name="Sun Y."/>
            <person name="Ma L."/>
            <person name="Shen B."/>
            <person name="Zhu C."/>
        </authorList>
    </citation>
    <scope>NUCLEOTIDE SEQUENCE [LARGE SCALE GENOMIC DNA]</scope>
</reference>
<evidence type="ECO:0000256" key="13">
    <source>
        <dbReference type="ARBA" id="ARBA00023180"/>
    </source>
</evidence>
<dbReference type="EnsemblMetazoa" id="ASIC011901-RA">
    <property type="protein sequence ID" value="ASIC011901-PA"/>
    <property type="gene ID" value="ASIC011901"/>
</dbReference>
<dbReference type="InterPro" id="IPR001254">
    <property type="entry name" value="Trypsin_dom"/>
</dbReference>
<dbReference type="InterPro" id="IPR001314">
    <property type="entry name" value="Peptidase_S1A"/>
</dbReference>
<comment type="catalytic activity">
    <reaction evidence="15">
        <text>Selective cleavage of 103-Arg-|-Ser-104 and 124-Ile-|-Ile-125 bonds in Limulus clotting factor B to form activated factor B. Cleavage of -Pro-Arg-|-Xaa- bonds in synthetic substrates.</text>
        <dbReference type="EC" id="3.4.21.84"/>
    </reaction>
</comment>
<dbReference type="VEuPathDB" id="VectorBase:ASIC011901"/>
<evidence type="ECO:0000313" key="22">
    <source>
        <dbReference type="Proteomes" id="UP000030765"/>
    </source>
</evidence>
<dbReference type="InterPro" id="IPR018114">
    <property type="entry name" value="TRYPSIN_HIS"/>
</dbReference>
<dbReference type="EMBL" id="KE525268">
    <property type="protein sequence ID" value="KFB44069.1"/>
    <property type="molecule type" value="Genomic_DNA"/>
</dbReference>
<dbReference type="EMBL" id="ATLV01019345">
    <property type="status" value="NOT_ANNOTATED_CDS"/>
    <property type="molecule type" value="Genomic_DNA"/>
</dbReference>